<dbReference type="Proteomes" id="UP000061839">
    <property type="component" value="Chromosome"/>
</dbReference>
<feature type="domain" description="YbaK/aminoacyl-tRNA synthetase-associated" evidence="1">
    <location>
        <begin position="45"/>
        <end position="166"/>
    </location>
</feature>
<accession>A0A0D4C2J1</accession>
<dbReference type="STRING" id="1618207.UM93_02670"/>
<dbReference type="GO" id="GO:0004812">
    <property type="term" value="F:aminoacyl-tRNA ligase activity"/>
    <property type="evidence" value="ECO:0007669"/>
    <property type="project" value="UniProtKB-KW"/>
</dbReference>
<dbReference type="HOGENOM" id="CLU_104555_0_0_11"/>
<keyword evidence="2" id="KW-0436">Ligase</keyword>
<reference evidence="2 3" key="1">
    <citation type="journal article" date="2015" name="Genome Announc.">
        <title>Complete Genome Sequencing of Protease-Producing Novel Arthrobacter sp. Strain IHBB 11108 Using PacBio Single-Molecule Real-Time Sequencing Technology.</title>
        <authorList>
            <person name="Kiran S."/>
            <person name="Swarnkar M.K."/>
            <person name="Pal M."/>
            <person name="Thakur R."/>
            <person name="Tewari R."/>
            <person name="Singh A.K."/>
            <person name="Gulati A."/>
        </authorList>
    </citation>
    <scope>NUCLEOTIDE SEQUENCE [LARGE SCALE GENOMIC DNA]</scope>
    <source>
        <strain evidence="2 3">IHBB 11108</strain>
    </source>
</reference>
<dbReference type="AlphaFoldDB" id="A0A0D4C2J1"/>
<proteinExistence type="predicted"/>
<dbReference type="OrthoDB" id="9796920at2"/>
<evidence type="ECO:0000259" key="1">
    <source>
        <dbReference type="Pfam" id="PF04073"/>
    </source>
</evidence>
<dbReference type="EMBL" id="CP011005">
    <property type="protein sequence ID" value="AJT42823.1"/>
    <property type="molecule type" value="Genomic_DNA"/>
</dbReference>
<name>A0A0D4C2J1_9MICC</name>
<keyword evidence="2" id="KW-0030">Aminoacyl-tRNA synthetase</keyword>
<organism evidence="2 3">
    <name type="scientific">Psychromicrobium lacuslunae</name>
    <dbReference type="NCBI Taxonomy" id="1618207"/>
    <lineage>
        <taxon>Bacteria</taxon>
        <taxon>Bacillati</taxon>
        <taxon>Actinomycetota</taxon>
        <taxon>Actinomycetes</taxon>
        <taxon>Micrococcales</taxon>
        <taxon>Micrococcaceae</taxon>
        <taxon>Psychromicrobium</taxon>
    </lineage>
</organism>
<dbReference type="Gene3D" id="3.90.960.10">
    <property type="entry name" value="YbaK/aminoacyl-tRNA synthetase-associated domain"/>
    <property type="match status" value="1"/>
</dbReference>
<gene>
    <name evidence="2" type="ORF">UM93_02670</name>
</gene>
<evidence type="ECO:0000313" key="2">
    <source>
        <dbReference type="EMBL" id="AJT42823.1"/>
    </source>
</evidence>
<dbReference type="PATRIC" id="fig|1618207.4.peg.545"/>
<keyword evidence="3" id="KW-1185">Reference proteome</keyword>
<dbReference type="KEGG" id="ari:UM93_02670"/>
<dbReference type="InterPro" id="IPR007214">
    <property type="entry name" value="YbaK/aa-tRNA-synth-assoc-dom"/>
</dbReference>
<protein>
    <submittedName>
        <fullName evidence="2">Prolyl-tRNA synthetase</fullName>
    </submittedName>
</protein>
<sequence length="184" mass="19833">MAHYSLGTLETTAALSRPELLATSTAEYLSRFSAAAEVGVVEIDPEISDTASTMESYQLDPQILVNCVIVSGKREGVERIAACLVPFHKRVDINGVVRKRLDVRKASFLPRESAVELSGMEFGGITPIGLPSEWPILIDAEVLQQPLILIGSGVRKSKIILPGQVLEHLDGAEIVDDLGKVVSN</sequence>
<evidence type="ECO:0000313" key="3">
    <source>
        <dbReference type="Proteomes" id="UP000061839"/>
    </source>
</evidence>
<dbReference type="SUPFAM" id="SSF55826">
    <property type="entry name" value="YbaK/ProRS associated domain"/>
    <property type="match status" value="1"/>
</dbReference>
<dbReference type="Pfam" id="PF04073">
    <property type="entry name" value="tRNA_edit"/>
    <property type="match status" value="1"/>
</dbReference>
<dbReference type="GO" id="GO:0002161">
    <property type="term" value="F:aminoacyl-tRNA deacylase activity"/>
    <property type="evidence" value="ECO:0007669"/>
    <property type="project" value="InterPro"/>
</dbReference>
<dbReference type="InterPro" id="IPR036754">
    <property type="entry name" value="YbaK/aa-tRNA-synt-asso_dom_sf"/>
</dbReference>
<dbReference type="RefSeq" id="WP_045076754.1">
    <property type="nucleotide sequence ID" value="NZ_CP011005.1"/>
</dbReference>